<dbReference type="SUPFAM" id="SSF47598">
    <property type="entry name" value="Ribbon-helix-helix"/>
    <property type="match status" value="1"/>
</dbReference>
<reference evidence="1" key="1">
    <citation type="submission" date="2020-08" db="EMBL/GenBank/DDBJ databases">
        <title>Genome public.</title>
        <authorList>
            <person name="Liu C."/>
            <person name="Sun Q."/>
        </authorList>
    </citation>
    <scope>NUCLEOTIDE SEQUENCE</scope>
    <source>
        <strain evidence="1">NSJ-54</strain>
    </source>
</reference>
<dbReference type="EMBL" id="JACRTC010000004">
    <property type="protein sequence ID" value="MBC8570698.1"/>
    <property type="molecule type" value="Genomic_DNA"/>
</dbReference>
<dbReference type="AlphaFoldDB" id="A0A926ECT7"/>
<comment type="caution">
    <text evidence="1">The sequence shown here is derived from an EMBL/GenBank/DDBJ whole genome shotgun (WGS) entry which is preliminary data.</text>
</comment>
<dbReference type="GO" id="GO:0006355">
    <property type="term" value="P:regulation of DNA-templated transcription"/>
    <property type="evidence" value="ECO:0007669"/>
    <property type="project" value="InterPro"/>
</dbReference>
<evidence type="ECO:0000313" key="2">
    <source>
        <dbReference type="Proteomes" id="UP000660861"/>
    </source>
</evidence>
<name>A0A926ECT7_9FIRM</name>
<evidence type="ECO:0000313" key="1">
    <source>
        <dbReference type="EMBL" id="MBC8570698.1"/>
    </source>
</evidence>
<gene>
    <name evidence="1" type="ORF">H8709_07615</name>
</gene>
<protein>
    <submittedName>
        <fullName evidence="1">Uncharacterized protein</fullName>
    </submittedName>
</protein>
<organism evidence="1 2">
    <name type="scientific">Zongyangia hominis</name>
    <dbReference type="NCBI Taxonomy" id="2763677"/>
    <lineage>
        <taxon>Bacteria</taxon>
        <taxon>Bacillati</taxon>
        <taxon>Bacillota</taxon>
        <taxon>Clostridia</taxon>
        <taxon>Eubacteriales</taxon>
        <taxon>Oscillospiraceae</taxon>
        <taxon>Zongyangia</taxon>
    </lineage>
</organism>
<dbReference type="Proteomes" id="UP000660861">
    <property type="component" value="Unassembled WGS sequence"/>
</dbReference>
<proteinExistence type="predicted"/>
<dbReference type="RefSeq" id="WP_262397793.1">
    <property type="nucleotide sequence ID" value="NZ_JACRTC010000004.1"/>
</dbReference>
<accession>A0A926ECT7</accession>
<keyword evidence="2" id="KW-1185">Reference proteome</keyword>
<dbReference type="InterPro" id="IPR010985">
    <property type="entry name" value="Ribbon_hlx_hlx"/>
</dbReference>
<sequence>MAKIPFTFRFDETCHAKIRKIAQKEKRSMSNLIEYLCWKEIEAQEEKYGEIVLTDEDFSQE</sequence>